<evidence type="ECO:0000313" key="4">
    <source>
        <dbReference type="Proteomes" id="UP001168478"/>
    </source>
</evidence>
<dbReference type="EMBL" id="JAUEIF010000005">
    <property type="protein sequence ID" value="MDN0025257.1"/>
    <property type="molecule type" value="Genomic_DNA"/>
</dbReference>
<reference evidence="2" key="2">
    <citation type="submission" date="2023-08" db="EMBL/GenBank/DDBJ databases">
        <title>Identification and characterization of horizontal gene transfer across gut microbiota members of farm animals based on homology search.</title>
        <authorList>
            <person name="Schwarzerova J."/>
            <person name="Nykrynova M."/>
            <person name="Jureckova K."/>
            <person name="Cejkova D."/>
            <person name="Rychlik I."/>
        </authorList>
    </citation>
    <scope>NUCLEOTIDE SEQUENCE</scope>
    <source>
        <strain evidence="2">ET15</strain>
        <strain evidence="1">ET37</strain>
    </source>
</reference>
<dbReference type="AlphaFoldDB" id="A0AAW7JVC5"/>
<comment type="caution">
    <text evidence="2">The sequence shown here is derived from an EMBL/GenBank/DDBJ whole genome shotgun (WGS) entry which is preliminary data.</text>
</comment>
<evidence type="ECO:0000313" key="1">
    <source>
        <dbReference type="EMBL" id="MDN0023039.1"/>
    </source>
</evidence>
<accession>A0AAW7JVC5</accession>
<reference evidence="2" key="1">
    <citation type="submission" date="2023-06" db="EMBL/GenBank/DDBJ databases">
        <authorList>
            <person name="Zeman M."/>
            <person name="Kubasova T."/>
            <person name="Jahodarova E."/>
            <person name="Nykrynova M."/>
            <person name="Rychlik I."/>
        </authorList>
    </citation>
    <scope>NUCLEOTIDE SEQUENCE</scope>
    <source>
        <strain evidence="2">ET15</strain>
        <strain evidence="1">ET37</strain>
    </source>
</reference>
<keyword evidence="3" id="KW-1185">Reference proteome</keyword>
<organism evidence="2 4">
    <name type="scientific">Leyella lascolaii</name>
    <dbReference type="NCBI Taxonomy" id="1776379"/>
    <lineage>
        <taxon>Bacteria</taxon>
        <taxon>Pseudomonadati</taxon>
        <taxon>Bacteroidota</taxon>
        <taxon>Bacteroidia</taxon>
        <taxon>Bacteroidales</taxon>
        <taxon>Prevotellaceae</taxon>
        <taxon>Leyella</taxon>
    </lineage>
</organism>
<dbReference type="Proteomes" id="UP001167831">
    <property type="component" value="Unassembled WGS sequence"/>
</dbReference>
<dbReference type="Pfam" id="PF25594">
    <property type="entry name" value="GldB_lipo"/>
    <property type="match status" value="1"/>
</dbReference>
<evidence type="ECO:0000313" key="2">
    <source>
        <dbReference type="EMBL" id="MDN0025257.1"/>
    </source>
</evidence>
<evidence type="ECO:0000313" key="3">
    <source>
        <dbReference type="Proteomes" id="UP001167831"/>
    </source>
</evidence>
<protein>
    <submittedName>
        <fullName evidence="2">Gliding motility protein GldB</fullName>
    </submittedName>
</protein>
<sequence>MKLKQNDDRNANERIEVRRYDLTETRYLTTGDFAALQQLNTDYPRETRILIEDILQLGEISDPEINSKFLNYYQDSILQRIISDVELQYADMDDVNKQLTKSFRKLKKLIPDMKMPYVYSQIGALNQSIIVVDSSIGIFLDKYLGADYPLYRKFYTQEQRKYMSREYIVSDCMSFYLLSLYPYKLLKDNSRKSREIHTSKIMWAVNTAVGRKVFDTKYVNKIEKYMSSHKSLTLDELLKSDDILM</sequence>
<dbReference type="EMBL" id="JAUEIE010000007">
    <property type="protein sequence ID" value="MDN0023039.1"/>
    <property type="molecule type" value="Genomic_DNA"/>
</dbReference>
<gene>
    <name evidence="1" type="ORF">QVN81_08425</name>
    <name evidence="2" type="ORF">QVN84_06960</name>
</gene>
<dbReference type="Proteomes" id="UP001168478">
    <property type="component" value="Unassembled WGS sequence"/>
</dbReference>
<proteinExistence type="predicted"/>
<name>A0AAW7JVC5_9BACT</name>
<dbReference type="InterPro" id="IPR019853">
    <property type="entry name" value="GldB-like"/>
</dbReference>